<evidence type="ECO:0000256" key="6">
    <source>
        <dbReference type="ARBA" id="ARBA00023136"/>
    </source>
</evidence>
<accession>X0RM82</accession>
<protein>
    <recommendedName>
        <fullName evidence="8">TRAP C4-dicarboxylate transport system permease DctM subunit domain-containing protein</fullName>
    </recommendedName>
</protein>
<keyword evidence="2" id="KW-1003">Cell membrane</keyword>
<feature type="non-terminal residue" evidence="9">
    <location>
        <position position="1"/>
    </location>
</feature>
<reference evidence="9" key="1">
    <citation type="journal article" date="2014" name="Front. Microbiol.">
        <title>High frequency of phylogenetically diverse reductive dehalogenase-homologous genes in deep subseafloor sedimentary metagenomes.</title>
        <authorList>
            <person name="Kawai M."/>
            <person name="Futagami T."/>
            <person name="Toyoda A."/>
            <person name="Takaki Y."/>
            <person name="Nishi S."/>
            <person name="Hori S."/>
            <person name="Arai W."/>
            <person name="Tsubouchi T."/>
            <person name="Morono Y."/>
            <person name="Uchiyama I."/>
            <person name="Ito T."/>
            <person name="Fujiyama A."/>
            <person name="Inagaki F."/>
            <person name="Takami H."/>
        </authorList>
    </citation>
    <scope>NUCLEOTIDE SEQUENCE</scope>
    <source>
        <strain evidence="9">Expedition CK06-06</strain>
    </source>
</reference>
<feature type="transmembrane region" description="Helical" evidence="7">
    <location>
        <begin position="167"/>
        <end position="189"/>
    </location>
</feature>
<keyword evidence="6 7" id="KW-0472">Membrane</keyword>
<evidence type="ECO:0000259" key="8">
    <source>
        <dbReference type="Pfam" id="PF06808"/>
    </source>
</evidence>
<sequence length="203" mass="22540">IIIGIYGGFVTATEAAAVIAFYILVVEVFIYRDLHLFRDVPKIMRDSMVLVGSILVIMGLALGLTGYLTDEEIPQKILVFMQHYITGKIMFLVVLNIFLLIVGFLMDIFSAIFVVVPLILPIAAQFGVNPVHLGIIFLTNLEIGYSTPPVGLNLFIASFRFEKSVILLYRAAIPFIVIMLVALLIITYVPSLSLLLVDWFGTL</sequence>
<dbReference type="Pfam" id="PF06808">
    <property type="entry name" value="DctM"/>
    <property type="match status" value="1"/>
</dbReference>
<feature type="transmembrane region" description="Helical" evidence="7">
    <location>
        <begin position="50"/>
        <end position="68"/>
    </location>
</feature>
<feature type="transmembrane region" description="Helical" evidence="7">
    <location>
        <begin position="7"/>
        <end position="30"/>
    </location>
</feature>
<evidence type="ECO:0000256" key="1">
    <source>
        <dbReference type="ARBA" id="ARBA00004429"/>
    </source>
</evidence>
<evidence type="ECO:0000256" key="4">
    <source>
        <dbReference type="ARBA" id="ARBA00022692"/>
    </source>
</evidence>
<dbReference type="PANTHER" id="PTHR33362">
    <property type="entry name" value="SIALIC ACID TRAP TRANSPORTER PERMEASE PROTEIN SIAT-RELATED"/>
    <property type="match status" value="1"/>
</dbReference>
<keyword evidence="5 7" id="KW-1133">Transmembrane helix</keyword>
<dbReference type="PANTHER" id="PTHR33362:SF5">
    <property type="entry name" value="C4-DICARBOXYLATE TRAP TRANSPORTER LARGE PERMEASE PROTEIN DCTM"/>
    <property type="match status" value="1"/>
</dbReference>
<dbReference type="EMBL" id="BARS01002601">
    <property type="protein sequence ID" value="GAF69898.1"/>
    <property type="molecule type" value="Genomic_DNA"/>
</dbReference>
<organism evidence="9">
    <name type="scientific">marine sediment metagenome</name>
    <dbReference type="NCBI Taxonomy" id="412755"/>
    <lineage>
        <taxon>unclassified sequences</taxon>
        <taxon>metagenomes</taxon>
        <taxon>ecological metagenomes</taxon>
    </lineage>
</organism>
<dbReference type="GO" id="GO:0005886">
    <property type="term" value="C:plasma membrane"/>
    <property type="evidence" value="ECO:0007669"/>
    <property type="project" value="UniProtKB-SubCell"/>
</dbReference>
<evidence type="ECO:0000256" key="2">
    <source>
        <dbReference type="ARBA" id="ARBA00022475"/>
    </source>
</evidence>
<dbReference type="InterPro" id="IPR010656">
    <property type="entry name" value="DctM"/>
</dbReference>
<name>X0RM82_9ZZZZ</name>
<comment type="subcellular location">
    <subcellularLocation>
        <location evidence="1">Cell inner membrane</location>
        <topology evidence="1">Multi-pass membrane protein</topology>
    </subcellularLocation>
</comment>
<feature type="transmembrane region" description="Helical" evidence="7">
    <location>
        <begin position="89"/>
        <end position="119"/>
    </location>
</feature>
<evidence type="ECO:0000256" key="3">
    <source>
        <dbReference type="ARBA" id="ARBA00022519"/>
    </source>
</evidence>
<gene>
    <name evidence="9" type="ORF">S01H1_04979</name>
</gene>
<dbReference type="AlphaFoldDB" id="X0RM82"/>
<evidence type="ECO:0000256" key="5">
    <source>
        <dbReference type="ARBA" id="ARBA00022989"/>
    </source>
</evidence>
<feature type="transmembrane region" description="Helical" evidence="7">
    <location>
        <begin position="131"/>
        <end position="155"/>
    </location>
</feature>
<dbReference type="InterPro" id="IPR004681">
    <property type="entry name" value="TRAP_DctM"/>
</dbReference>
<evidence type="ECO:0000313" key="9">
    <source>
        <dbReference type="EMBL" id="GAF69898.1"/>
    </source>
</evidence>
<feature type="domain" description="TRAP C4-dicarboxylate transport system permease DctM subunit" evidence="8">
    <location>
        <begin position="1"/>
        <end position="192"/>
    </location>
</feature>
<evidence type="ECO:0000256" key="7">
    <source>
        <dbReference type="SAM" id="Phobius"/>
    </source>
</evidence>
<dbReference type="GO" id="GO:0022857">
    <property type="term" value="F:transmembrane transporter activity"/>
    <property type="evidence" value="ECO:0007669"/>
    <property type="project" value="TreeGrafter"/>
</dbReference>
<keyword evidence="3" id="KW-0997">Cell inner membrane</keyword>
<keyword evidence="4 7" id="KW-0812">Transmembrane</keyword>
<proteinExistence type="predicted"/>
<comment type="caution">
    <text evidence="9">The sequence shown here is derived from an EMBL/GenBank/DDBJ whole genome shotgun (WGS) entry which is preliminary data.</text>
</comment>